<proteinExistence type="predicted"/>
<accession>A0A6B0USY9</accession>
<dbReference type="EMBL" id="GIFC01010719">
    <property type="protein sequence ID" value="MXU92802.1"/>
    <property type="molecule type" value="Transcribed_RNA"/>
</dbReference>
<feature type="region of interest" description="Disordered" evidence="1">
    <location>
        <begin position="22"/>
        <end position="52"/>
    </location>
</feature>
<evidence type="ECO:0000256" key="1">
    <source>
        <dbReference type="SAM" id="MobiDB-lite"/>
    </source>
</evidence>
<sequence>MISTRILLLLAALALACTAVGSTNQGQGKPEPENGCPNVTEDSFRRLNQPTTKPQNNLARRLGEFCHDRFHKNENVTCIGQLGPTSRKCPLCCACRGAAGIIYNNANAPRTFPCGNVKVNTPLLSQRQHVKDSSRRYK</sequence>
<evidence type="ECO:0000313" key="3">
    <source>
        <dbReference type="EMBL" id="MXU92802.1"/>
    </source>
</evidence>
<organism evidence="3">
    <name type="scientific">Ixodes ricinus</name>
    <name type="common">Common tick</name>
    <name type="synonym">Acarus ricinus</name>
    <dbReference type="NCBI Taxonomy" id="34613"/>
    <lineage>
        <taxon>Eukaryota</taxon>
        <taxon>Metazoa</taxon>
        <taxon>Ecdysozoa</taxon>
        <taxon>Arthropoda</taxon>
        <taxon>Chelicerata</taxon>
        <taxon>Arachnida</taxon>
        <taxon>Acari</taxon>
        <taxon>Parasitiformes</taxon>
        <taxon>Ixodida</taxon>
        <taxon>Ixodoidea</taxon>
        <taxon>Ixodidae</taxon>
        <taxon>Ixodinae</taxon>
        <taxon>Ixodes</taxon>
    </lineage>
</organism>
<protein>
    <submittedName>
        <fullName evidence="3">Putative salivary secreted protein</fullName>
    </submittedName>
</protein>
<feature type="signal peptide" evidence="2">
    <location>
        <begin position="1"/>
        <end position="22"/>
    </location>
</feature>
<name>A0A6B0USY9_IXORI</name>
<feature type="chain" id="PRO_5025381737" evidence="2">
    <location>
        <begin position="23"/>
        <end position="138"/>
    </location>
</feature>
<evidence type="ECO:0000256" key="2">
    <source>
        <dbReference type="SAM" id="SignalP"/>
    </source>
</evidence>
<keyword evidence="2" id="KW-0732">Signal</keyword>
<reference evidence="3" key="1">
    <citation type="submission" date="2019-12" db="EMBL/GenBank/DDBJ databases">
        <title>An insight into the sialome of adult female Ixodes ricinus ticks feeding for 6 days.</title>
        <authorList>
            <person name="Perner J."/>
            <person name="Ribeiro J.M.C."/>
        </authorList>
    </citation>
    <scope>NUCLEOTIDE SEQUENCE</scope>
    <source>
        <strain evidence="3">Semi-engorged</strain>
        <tissue evidence="3">Salivary glands</tissue>
    </source>
</reference>
<dbReference type="PROSITE" id="PS51257">
    <property type="entry name" value="PROKAR_LIPOPROTEIN"/>
    <property type="match status" value="1"/>
</dbReference>
<dbReference type="AlphaFoldDB" id="A0A6B0USY9"/>